<feature type="signal peptide" evidence="1">
    <location>
        <begin position="1"/>
        <end position="21"/>
    </location>
</feature>
<sequence>MKNRNNIFLSSLVAFSLVFWACSDNLEEIDGNPRNITQEQLEVDFQNVGSLYKPMFENIYQYTPVWSYQLQQNLNADIFSGYMTNPRPFVAGANNSTYNLVSGWNNFIWSVPYSNVMNNARTIENETKEEFPELFAVSQLLKVSAMHRVSDVFGPIVYTKFGASATTSEYDSQEEAYNAFFIDLEQAIMILSENIDSPRFTAFDLAYGGNYESWIKYANSLRLRLAIRISKINPAKAKAEGEKSLNHPIGVIEANSESFFINGTLDHPIKTINNSWGDIRMNASIESILVGYEDPRINSYFITSEVNEGEFKGIRNGLPLLPGYADELAQKADYVTFSLLSETVLSPRVQLMTAAEVFFLKAEAALRGWSGAGDVQANYEQGIVTSFDQYSISGAASYIGNNILTPKDYVDPVTTSNSTNALSTITIAWDNSASNEEKLERIITQKWIAMFPEGQEAWSEYRRTGYPKLFPVVSNQSGGVVDTDLQIRRIPFVDSELQTNPDGVSNAISKLGGADNAGTRLWWDVQGGNF</sequence>
<dbReference type="OrthoDB" id="725917at2"/>
<proteinExistence type="predicted"/>
<dbReference type="RefSeq" id="WP_066318198.1">
    <property type="nucleotide sequence ID" value="NZ_LQRT01000046.1"/>
</dbReference>
<accession>A0A162XIL9</accession>
<evidence type="ECO:0008006" key="4">
    <source>
        <dbReference type="Google" id="ProtNLM"/>
    </source>
</evidence>
<dbReference type="Proteomes" id="UP000076715">
    <property type="component" value="Unassembled WGS sequence"/>
</dbReference>
<evidence type="ECO:0000256" key="1">
    <source>
        <dbReference type="SAM" id="SignalP"/>
    </source>
</evidence>
<gene>
    <name evidence="2" type="ORF">AWE51_13790</name>
</gene>
<comment type="caution">
    <text evidence="2">The sequence shown here is derived from an EMBL/GenBank/DDBJ whole genome shotgun (WGS) entry which is preliminary data.</text>
</comment>
<evidence type="ECO:0000313" key="3">
    <source>
        <dbReference type="Proteomes" id="UP000076715"/>
    </source>
</evidence>
<dbReference type="STRING" id="1642818.AWE51_13790"/>
<protein>
    <recommendedName>
        <fullName evidence="4">Susd and RagB outer membrane lipoprotein domain protein</fullName>
    </recommendedName>
</protein>
<dbReference type="AlphaFoldDB" id="A0A162XIL9"/>
<dbReference type="Gene3D" id="1.25.40.390">
    <property type="match status" value="1"/>
</dbReference>
<reference evidence="2 3" key="1">
    <citation type="submission" date="2016-01" db="EMBL/GenBank/DDBJ databases">
        <title>The draft genome sequence of Aquimarina sp. RZW4-3-2.</title>
        <authorList>
            <person name="Wang Y."/>
        </authorList>
    </citation>
    <scope>NUCLEOTIDE SEQUENCE [LARGE SCALE GENOMIC DNA]</scope>
    <source>
        <strain evidence="2 3">RZW4-3-2</strain>
    </source>
</reference>
<dbReference type="InterPro" id="IPR024302">
    <property type="entry name" value="SusD-like"/>
</dbReference>
<keyword evidence="3" id="KW-1185">Reference proteome</keyword>
<feature type="chain" id="PRO_5007841013" description="Susd and RagB outer membrane lipoprotein domain protein" evidence="1">
    <location>
        <begin position="22"/>
        <end position="530"/>
    </location>
</feature>
<dbReference type="Pfam" id="PF12741">
    <property type="entry name" value="SusD-like"/>
    <property type="match status" value="1"/>
</dbReference>
<organism evidence="2 3">
    <name type="scientific">Aquimarina aggregata</name>
    <dbReference type="NCBI Taxonomy" id="1642818"/>
    <lineage>
        <taxon>Bacteria</taxon>
        <taxon>Pseudomonadati</taxon>
        <taxon>Bacteroidota</taxon>
        <taxon>Flavobacteriia</taxon>
        <taxon>Flavobacteriales</taxon>
        <taxon>Flavobacteriaceae</taxon>
        <taxon>Aquimarina</taxon>
    </lineage>
</organism>
<dbReference type="SUPFAM" id="SSF48452">
    <property type="entry name" value="TPR-like"/>
    <property type="match status" value="1"/>
</dbReference>
<name>A0A162XIL9_9FLAO</name>
<evidence type="ECO:0000313" key="2">
    <source>
        <dbReference type="EMBL" id="KZS38658.1"/>
    </source>
</evidence>
<dbReference type="EMBL" id="LQRT01000046">
    <property type="protein sequence ID" value="KZS38658.1"/>
    <property type="molecule type" value="Genomic_DNA"/>
</dbReference>
<keyword evidence="1" id="KW-0732">Signal</keyword>
<dbReference type="InterPro" id="IPR011990">
    <property type="entry name" value="TPR-like_helical_dom_sf"/>
</dbReference>